<dbReference type="EMBL" id="NCKW01000434">
    <property type="protein sequence ID" value="POM80488.1"/>
    <property type="molecule type" value="Genomic_DNA"/>
</dbReference>
<sequence>MNSGLCVEEVSATKPDNLQQRRSIIFPTDIELDSTTLETDESFAGHLLEKRNSIQDEARTDEGNSQQILLFKQTPKFVEALTDLAEQLIPTPRPQRNSELRKGLAEIEEQMLPSDVIYLPIGNSYHRVKGIQVDECFTFSTKERVPYFLCVEVLDYSVPSFTAGSKKQRKRRKTKASRNQSRVFSLRLPFKKTDSDLMIPVDDSPVSS</sequence>
<keyword evidence="1" id="KW-0808">Transferase</keyword>
<evidence type="ECO:0000313" key="2">
    <source>
        <dbReference type="Proteomes" id="UP000237271"/>
    </source>
</evidence>
<keyword evidence="2" id="KW-1185">Reference proteome</keyword>
<gene>
    <name evidence="1" type="ORF">PHPALM_1668</name>
</gene>
<accession>A0A2P4YRQ2</accession>
<dbReference type="GO" id="GO:0016301">
    <property type="term" value="F:kinase activity"/>
    <property type="evidence" value="ECO:0007669"/>
    <property type="project" value="UniProtKB-KW"/>
</dbReference>
<reference evidence="1 2" key="1">
    <citation type="journal article" date="2017" name="Genome Biol. Evol.">
        <title>Phytophthora megakarya and P. palmivora, closely related causal agents of cacao black pod rot, underwent increases in genome sizes and gene numbers by different mechanisms.</title>
        <authorList>
            <person name="Ali S.S."/>
            <person name="Shao J."/>
            <person name="Lary D.J."/>
            <person name="Kronmiller B."/>
            <person name="Shen D."/>
            <person name="Strem M.D."/>
            <person name="Amoako-Attah I."/>
            <person name="Akrofi A.Y."/>
            <person name="Begoude B.A."/>
            <person name="Ten Hoopen G.M."/>
            <person name="Coulibaly K."/>
            <person name="Kebe B.I."/>
            <person name="Melnick R.L."/>
            <person name="Guiltinan M.J."/>
            <person name="Tyler B.M."/>
            <person name="Meinhardt L.W."/>
            <person name="Bailey B.A."/>
        </authorList>
    </citation>
    <scope>NUCLEOTIDE SEQUENCE [LARGE SCALE GENOMIC DNA]</scope>
    <source>
        <strain evidence="2">sbr112.9</strain>
    </source>
</reference>
<feature type="non-terminal residue" evidence="1">
    <location>
        <position position="208"/>
    </location>
</feature>
<dbReference type="AlphaFoldDB" id="A0A2P4YRQ2"/>
<dbReference type="Proteomes" id="UP000237271">
    <property type="component" value="Unassembled WGS sequence"/>
</dbReference>
<name>A0A2P4YRQ2_9STRA</name>
<proteinExistence type="predicted"/>
<evidence type="ECO:0000313" key="1">
    <source>
        <dbReference type="EMBL" id="POM80488.1"/>
    </source>
</evidence>
<organism evidence="1 2">
    <name type="scientific">Phytophthora palmivora</name>
    <dbReference type="NCBI Taxonomy" id="4796"/>
    <lineage>
        <taxon>Eukaryota</taxon>
        <taxon>Sar</taxon>
        <taxon>Stramenopiles</taxon>
        <taxon>Oomycota</taxon>
        <taxon>Peronosporomycetes</taxon>
        <taxon>Peronosporales</taxon>
        <taxon>Peronosporaceae</taxon>
        <taxon>Phytophthora</taxon>
    </lineage>
</organism>
<keyword evidence="1" id="KW-0418">Kinase</keyword>
<comment type="caution">
    <text evidence="1">The sequence shown here is derived from an EMBL/GenBank/DDBJ whole genome shotgun (WGS) entry which is preliminary data.</text>
</comment>
<dbReference type="OrthoDB" id="10264149at2759"/>
<protein>
    <submittedName>
        <fullName evidence="1">Atypical/PI3K/PI4K protein kinase</fullName>
    </submittedName>
</protein>